<gene>
    <name evidence="2" type="ORF">AVL61_11305</name>
</gene>
<evidence type="ECO:0000313" key="2">
    <source>
        <dbReference type="EMBL" id="KUG61903.1"/>
    </source>
</evidence>
<organism evidence="2 3">
    <name type="scientific">Kocuria rosea subsp. polaris</name>
    <dbReference type="NCBI Taxonomy" id="136273"/>
    <lineage>
        <taxon>Bacteria</taxon>
        <taxon>Bacillati</taxon>
        <taxon>Actinomycetota</taxon>
        <taxon>Actinomycetes</taxon>
        <taxon>Micrococcales</taxon>
        <taxon>Micrococcaceae</taxon>
        <taxon>Kocuria</taxon>
    </lineage>
</organism>
<dbReference type="RefSeq" id="WP_058872701.1">
    <property type="nucleotide sequence ID" value="NZ_LQBK01000003.1"/>
</dbReference>
<accession>A0A0W8INY5</accession>
<dbReference type="OrthoDB" id="2426596at2"/>
<proteinExistence type="predicted"/>
<dbReference type="EMBL" id="LQBK01000003">
    <property type="protein sequence ID" value="KUG61903.1"/>
    <property type="molecule type" value="Genomic_DNA"/>
</dbReference>
<protein>
    <submittedName>
        <fullName evidence="2">Uncharacterized protein</fullName>
    </submittedName>
</protein>
<evidence type="ECO:0000313" key="3">
    <source>
        <dbReference type="Proteomes" id="UP000053512"/>
    </source>
</evidence>
<evidence type="ECO:0000256" key="1">
    <source>
        <dbReference type="SAM" id="MobiDB-lite"/>
    </source>
</evidence>
<comment type="caution">
    <text evidence="2">The sequence shown here is derived from an EMBL/GenBank/DDBJ whole genome shotgun (WGS) entry which is preliminary data.</text>
</comment>
<dbReference type="Proteomes" id="UP000053512">
    <property type="component" value="Unassembled WGS sequence"/>
</dbReference>
<dbReference type="AlphaFoldDB" id="A0A0W8INY5"/>
<sequence>MSERFTWVSDLERGEWLRPMEAEPPESILSVVPRGFEAYARVLHPVERDRPRRTRTWQGLDETTYFEGVDDIEASLETERATWAQAAASFGTTMHAQAQYARLVRRDDGEVDGAIAADGWRYGDTSEGCLDAVSLAAASAVLARHTTTPDAGVAAVWEGWGGLLSSAGVAHFVPESSGRRPARHADEDTDENTGRGAAPSLRDRLAAAGRAGLAGAQAVLTARPGAARNGPEPGSGLLSREIATGPRFELHGNTGRRYVLFEACAADFADAAWPARAPWVDDVVWAHSPSILWPDDHAWVLATEIDFDSTLVAGTRALVRELMETPGLEVLPLRTDADLTRDGDVLDRPE</sequence>
<feature type="region of interest" description="Disordered" evidence="1">
    <location>
        <begin position="174"/>
        <end position="198"/>
    </location>
</feature>
<name>A0A0W8INY5_KOCRO</name>
<reference evidence="3" key="1">
    <citation type="submission" date="2015-12" db="EMBL/GenBank/DDBJ databases">
        <authorList>
            <person name="Nair G.R."/>
            <person name="Kaur G."/>
            <person name="Mayilraj S."/>
        </authorList>
    </citation>
    <scope>NUCLEOTIDE SEQUENCE [LARGE SCALE GENOMIC DNA]</scope>
    <source>
        <strain evidence="3">CD08_4</strain>
    </source>
</reference>